<keyword evidence="4" id="KW-1185">Reference proteome</keyword>
<gene>
    <name evidence="3" type="ORF">BAUCODRAFT_148271</name>
</gene>
<protein>
    <recommendedName>
        <fullName evidence="2">Prion-inhibition and propagation HeLo domain-containing protein</fullName>
    </recommendedName>
</protein>
<dbReference type="AlphaFoldDB" id="M2NC10"/>
<feature type="compositionally biased region" description="Polar residues" evidence="1">
    <location>
        <begin position="185"/>
        <end position="196"/>
    </location>
</feature>
<reference evidence="3 4" key="1">
    <citation type="journal article" date="2012" name="PLoS Pathog.">
        <title>Diverse lifestyles and strategies of plant pathogenesis encoded in the genomes of eighteen Dothideomycetes fungi.</title>
        <authorList>
            <person name="Ohm R.A."/>
            <person name="Feau N."/>
            <person name="Henrissat B."/>
            <person name="Schoch C.L."/>
            <person name="Horwitz B.A."/>
            <person name="Barry K.W."/>
            <person name="Condon B.J."/>
            <person name="Copeland A.C."/>
            <person name="Dhillon B."/>
            <person name="Glaser F."/>
            <person name="Hesse C.N."/>
            <person name="Kosti I."/>
            <person name="LaButti K."/>
            <person name="Lindquist E.A."/>
            <person name="Lucas S."/>
            <person name="Salamov A.A."/>
            <person name="Bradshaw R.E."/>
            <person name="Ciuffetti L."/>
            <person name="Hamelin R.C."/>
            <person name="Kema G.H.J."/>
            <person name="Lawrence C."/>
            <person name="Scott J.A."/>
            <person name="Spatafora J.W."/>
            <person name="Turgeon B.G."/>
            <person name="de Wit P.J.G.M."/>
            <person name="Zhong S."/>
            <person name="Goodwin S.B."/>
            <person name="Grigoriev I.V."/>
        </authorList>
    </citation>
    <scope>NUCLEOTIDE SEQUENCE [LARGE SCALE GENOMIC DNA]</scope>
    <source>
        <strain evidence="3 4">UAMH 10762</strain>
    </source>
</reference>
<dbReference type="InterPro" id="IPR038305">
    <property type="entry name" value="HeLo_sf"/>
</dbReference>
<dbReference type="Pfam" id="PF14479">
    <property type="entry name" value="HeLo"/>
    <property type="match status" value="1"/>
</dbReference>
<dbReference type="EMBL" id="KB445555">
    <property type="protein sequence ID" value="EMC96704.1"/>
    <property type="molecule type" value="Genomic_DNA"/>
</dbReference>
<organism evidence="3 4">
    <name type="scientific">Baudoinia panamericana (strain UAMH 10762)</name>
    <name type="common">Angels' share fungus</name>
    <name type="synonym">Baudoinia compniacensis (strain UAMH 10762)</name>
    <dbReference type="NCBI Taxonomy" id="717646"/>
    <lineage>
        <taxon>Eukaryota</taxon>
        <taxon>Fungi</taxon>
        <taxon>Dikarya</taxon>
        <taxon>Ascomycota</taxon>
        <taxon>Pezizomycotina</taxon>
        <taxon>Dothideomycetes</taxon>
        <taxon>Dothideomycetidae</taxon>
        <taxon>Mycosphaerellales</taxon>
        <taxon>Teratosphaeriaceae</taxon>
        <taxon>Baudoinia</taxon>
    </lineage>
</organism>
<name>M2NC10_BAUPA</name>
<proteinExistence type="predicted"/>
<feature type="region of interest" description="Disordered" evidence="1">
    <location>
        <begin position="184"/>
        <end position="212"/>
    </location>
</feature>
<dbReference type="Proteomes" id="UP000011761">
    <property type="component" value="Unassembled WGS sequence"/>
</dbReference>
<dbReference type="Gene3D" id="1.20.120.1020">
    <property type="entry name" value="Prion-inhibition and propagation, HeLo domain"/>
    <property type="match status" value="1"/>
</dbReference>
<dbReference type="OrthoDB" id="20872at2759"/>
<evidence type="ECO:0000313" key="3">
    <source>
        <dbReference type="EMBL" id="EMC96704.1"/>
    </source>
</evidence>
<dbReference type="HOGENOM" id="CLU_058675_0_0_1"/>
<evidence type="ECO:0000259" key="2">
    <source>
        <dbReference type="Pfam" id="PF14479"/>
    </source>
</evidence>
<dbReference type="InterPro" id="IPR029498">
    <property type="entry name" value="HeLo_dom"/>
</dbReference>
<feature type="domain" description="Prion-inhibition and propagation HeLo" evidence="2">
    <location>
        <begin position="6"/>
        <end position="188"/>
    </location>
</feature>
<sequence length="277" mass="30655">MAEVAGLVLSGIGLIALKDTVTECFSNVDDFKSFGSDYSHYVLQLDLARLAYERWLRSVKFCEPNDLSATSLPTATGEETEIVARLLGQIELAFRDARSKNKRYASTKLEPRGLETFQFSGEDMQVLADKARERSIMHHKTIKTLTKVRWVMNDARTVRQLSERVSNDVNSLVELFPCITRESEQAQATGSASMPSSIHPRSPAATSVQRPGTGTATFSHVYEENKVSGFARVLYGDQIAQGMQATNPGSRYVENEATDYAKAVYGNQYGMGNFLDG</sequence>
<dbReference type="eggNOG" id="ENOG502RDGT">
    <property type="taxonomic scope" value="Eukaryota"/>
</dbReference>
<evidence type="ECO:0000313" key="4">
    <source>
        <dbReference type="Proteomes" id="UP000011761"/>
    </source>
</evidence>
<dbReference type="GeneID" id="19108842"/>
<dbReference type="KEGG" id="bcom:BAUCODRAFT_148271"/>
<dbReference type="RefSeq" id="XP_007676645.1">
    <property type="nucleotide sequence ID" value="XM_007678455.1"/>
</dbReference>
<evidence type="ECO:0000256" key="1">
    <source>
        <dbReference type="SAM" id="MobiDB-lite"/>
    </source>
</evidence>
<accession>M2NC10</accession>